<feature type="compositionally biased region" description="Low complexity" evidence="5">
    <location>
        <begin position="368"/>
        <end position="380"/>
    </location>
</feature>
<feature type="transmembrane region" description="Helical" evidence="6">
    <location>
        <begin position="198"/>
        <end position="219"/>
    </location>
</feature>
<feature type="compositionally biased region" description="Low complexity" evidence="5">
    <location>
        <begin position="300"/>
        <end position="319"/>
    </location>
</feature>
<feature type="transmembrane region" description="Helical" evidence="6">
    <location>
        <begin position="64"/>
        <end position="86"/>
    </location>
</feature>
<dbReference type="KEGG" id="ahel:Q31a_05890"/>
<evidence type="ECO:0000256" key="4">
    <source>
        <dbReference type="PROSITE-ProRule" id="PRU00433"/>
    </source>
</evidence>
<evidence type="ECO:0000256" key="3">
    <source>
        <dbReference type="ARBA" id="ARBA00023004"/>
    </source>
</evidence>
<keyword evidence="2 4" id="KW-0479">Metal-binding</keyword>
<evidence type="ECO:0000259" key="7">
    <source>
        <dbReference type="PROSITE" id="PS51007"/>
    </source>
</evidence>
<dbReference type="Gene3D" id="1.10.760.10">
    <property type="entry name" value="Cytochrome c-like domain"/>
    <property type="match status" value="1"/>
</dbReference>
<evidence type="ECO:0000256" key="1">
    <source>
        <dbReference type="ARBA" id="ARBA00022617"/>
    </source>
</evidence>
<dbReference type="SUPFAM" id="SSF46626">
    <property type="entry name" value="Cytochrome c"/>
    <property type="match status" value="1"/>
</dbReference>
<evidence type="ECO:0000256" key="6">
    <source>
        <dbReference type="SAM" id="Phobius"/>
    </source>
</evidence>
<keyword evidence="9" id="KW-1185">Reference proteome</keyword>
<organism evidence="8 9">
    <name type="scientific">Aureliella helgolandensis</name>
    <dbReference type="NCBI Taxonomy" id="2527968"/>
    <lineage>
        <taxon>Bacteria</taxon>
        <taxon>Pseudomonadati</taxon>
        <taxon>Planctomycetota</taxon>
        <taxon>Planctomycetia</taxon>
        <taxon>Pirellulales</taxon>
        <taxon>Pirellulaceae</taxon>
        <taxon>Aureliella</taxon>
    </lineage>
</organism>
<dbReference type="OrthoDB" id="9773456at2"/>
<feature type="compositionally biased region" description="Low complexity" evidence="5">
    <location>
        <begin position="330"/>
        <end position="343"/>
    </location>
</feature>
<accession>A0A518G122</accession>
<dbReference type="Pfam" id="PF13442">
    <property type="entry name" value="Cytochrome_CBB3"/>
    <property type="match status" value="1"/>
</dbReference>
<protein>
    <recommendedName>
        <fullName evidence="7">Cytochrome c domain-containing protein</fullName>
    </recommendedName>
</protein>
<feature type="transmembrane region" description="Helical" evidence="6">
    <location>
        <begin position="106"/>
        <end position="128"/>
    </location>
</feature>
<evidence type="ECO:0000256" key="2">
    <source>
        <dbReference type="ARBA" id="ARBA00022723"/>
    </source>
</evidence>
<dbReference type="InterPro" id="IPR009056">
    <property type="entry name" value="Cyt_c-like_dom"/>
</dbReference>
<dbReference type="GO" id="GO:0020037">
    <property type="term" value="F:heme binding"/>
    <property type="evidence" value="ECO:0007669"/>
    <property type="project" value="InterPro"/>
</dbReference>
<dbReference type="PANTHER" id="PTHR40394">
    <property type="entry name" value="LIPOPROTEIN-RELATED"/>
    <property type="match status" value="1"/>
</dbReference>
<dbReference type="AlphaFoldDB" id="A0A518G122"/>
<evidence type="ECO:0000313" key="8">
    <source>
        <dbReference type="EMBL" id="QDV22305.1"/>
    </source>
</evidence>
<feature type="region of interest" description="Disordered" evidence="5">
    <location>
        <begin position="247"/>
        <end position="266"/>
    </location>
</feature>
<dbReference type="GO" id="GO:0046872">
    <property type="term" value="F:metal ion binding"/>
    <property type="evidence" value="ECO:0007669"/>
    <property type="project" value="UniProtKB-KW"/>
</dbReference>
<dbReference type="Proteomes" id="UP000318017">
    <property type="component" value="Chromosome"/>
</dbReference>
<keyword evidence="3 4" id="KW-0408">Iron</keyword>
<dbReference type="InterPro" id="IPR021776">
    <property type="entry name" value="ActD"/>
</dbReference>
<keyword evidence="6" id="KW-1133">Transmembrane helix</keyword>
<keyword evidence="6" id="KW-0812">Transmembrane</keyword>
<name>A0A518G122_9BACT</name>
<proteinExistence type="predicted"/>
<feature type="region of interest" description="Disordered" evidence="5">
    <location>
        <begin position="300"/>
        <end position="380"/>
    </location>
</feature>
<evidence type="ECO:0000256" key="5">
    <source>
        <dbReference type="SAM" id="MobiDB-lite"/>
    </source>
</evidence>
<dbReference type="GO" id="GO:0009055">
    <property type="term" value="F:electron transfer activity"/>
    <property type="evidence" value="ECO:0007669"/>
    <property type="project" value="InterPro"/>
</dbReference>
<dbReference type="PROSITE" id="PS51007">
    <property type="entry name" value="CYTC"/>
    <property type="match status" value="1"/>
</dbReference>
<feature type="domain" description="Cytochrome c" evidence="7">
    <location>
        <begin position="399"/>
        <end position="491"/>
    </location>
</feature>
<dbReference type="EMBL" id="CP036298">
    <property type="protein sequence ID" value="QDV22305.1"/>
    <property type="molecule type" value="Genomic_DNA"/>
</dbReference>
<dbReference type="RefSeq" id="WP_145073649.1">
    <property type="nucleotide sequence ID" value="NZ_CP036298.1"/>
</dbReference>
<evidence type="ECO:0000313" key="9">
    <source>
        <dbReference type="Proteomes" id="UP000318017"/>
    </source>
</evidence>
<keyword evidence="6" id="KW-0472">Membrane</keyword>
<reference evidence="8 9" key="1">
    <citation type="submission" date="2019-02" db="EMBL/GenBank/DDBJ databases">
        <title>Deep-cultivation of Planctomycetes and their phenomic and genomic characterization uncovers novel biology.</title>
        <authorList>
            <person name="Wiegand S."/>
            <person name="Jogler M."/>
            <person name="Boedeker C."/>
            <person name="Pinto D."/>
            <person name="Vollmers J."/>
            <person name="Rivas-Marin E."/>
            <person name="Kohn T."/>
            <person name="Peeters S.H."/>
            <person name="Heuer A."/>
            <person name="Rast P."/>
            <person name="Oberbeckmann S."/>
            <person name="Bunk B."/>
            <person name="Jeske O."/>
            <person name="Meyerdierks A."/>
            <person name="Storesund J.E."/>
            <person name="Kallscheuer N."/>
            <person name="Luecker S."/>
            <person name="Lage O.M."/>
            <person name="Pohl T."/>
            <person name="Merkel B.J."/>
            <person name="Hornburger P."/>
            <person name="Mueller R.-W."/>
            <person name="Bruemmer F."/>
            <person name="Labrenz M."/>
            <person name="Spormann A.M."/>
            <person name="Op den Camp H."/>
            <person name="Overmann J."/>
            <person name="Amann R."/>
            <person name="Jetten M.S.M."/>
            <person name="Mascher T."/>
            <person name="Medema M.H."/>
            <person name="Devos D.P."/>
            <person name="Kaster A.-K."/>
            <person name="Ovreas L."/>
            <person name="Rohde M."/>
            <person name="Galperin M.Y."/>
            <person name="Jogler C."/>
        </authorList>
    </citation>
    <scope>NUCLEOTIDE SEQUENCE [LARGE SCALE GENOMIC DNA]</scope>
    <source>
        <strain evidence="8 9">Q31a</strain>
    </source>
</reference>
<gene>
    <name evidence="8" type="ORF">Q31a_05890</name>
</gene>
<sequence>MSAHKPEKKVTPPRSFGWIAEYEDENHLLDAARRVRDSGYTRTDAFTPFPLHGIDEALGIKPTVLPWFTLCAGATGTTVALLMQWWMNAVDYPYIISGKPFASWPAFIPVTFELTVLFSAFTTVFAMFGLNGLPKFSNPVFANPRFDRVTDDRFFLWIDSRDKYFNSDKAKALLEDTQAVIVEEVREDDSSAVIPRGLIITILTLILLSLIPGTIILNMRNSKSSKPRFHVFFDMDFQPKRKAQTTTTHFADGRVQRPPVPGTVARGELGLTDVYTLGYDPDATAGLSNSNAMHWVSLQEEAAQEPSAEQPPAAEPAAVAEERPPSPKIAVEPPAEAAAVEPATSDEEAQETTQPVDEPTAPPPAESAPPAGNEPAAEATAGEPNYAWATEFPLPVSEELYDLGKRKFEQNCAVCHGYGGFGDGLVSQRASALAQGYWLQPTSLHEERIQQQPVGRIYYTIANGKGKMGSYAASLNPKERWAVVLYVRALQRSQNAEASDVPAGKL</sequence>
<dbReference type="PANTHER" id="PTHR40394:SF2">
    <property type="entry name" value="QUINOL:CYTOCHROME C OXIDOREDUCTASE MEMBRANE PROTEIN"/>
    <property type="match status" value="1"/>
</dbReference>
<dbReference type="Pfam" id="PF11821">
    <property type="entry name" value="ActD"/>
    <property type="match status" value="1"/>
</dbReference>
<dbReference type="InterPro" id="IPR036909">
    <property type="entry name" value="Cyt_c-like_dom_sf"/>
</dbReference>
<keyword evidence="1 4" id="KW-0349">Heme</keyword>